<protein>
    <submittedName>
        <fullName evidence="1">Uncharacterized protein</fullName>
    </submittedName>
</protein>
<accession>A0A6A6FFI0</accession>
<dbReference type="EMBL" id="ML992674">
    <property type="protein sequence ID" value="KAF2212084.1"/>
    <property type="molecule type" value="Genomic_DNA"/>
</dbReference>
<name>A0A6A6FFI0_9PEZI</name>
<keyword evidence="2" id="KW-1185">Reference proteome</keyword>
<dbReference type="AlphaFoldDB" id="A0A6A6FFI0"/>
<evidence type="ECO:0000313" key="1">
    <source>
        <dbReference type="EMBL" id="KAF2212084.1"/>
    </source>
</evidence>
<reference evidence="1" key="1">
    <citation type="journal article" date="2020" name="Stud. Mycol.">
        <title>101 Dothideomycetes genomes: a test case for predicting lifestyles and emergence of pathogens.</title>
        <authorList>
            <person name="Haridas S."/>
            <person name="Albert R."/>
            <person name="Binder M."/>
            <person name="Bloem J."/>
            <person name="Labutti K."/>
            <person name="Salamov A."/>
            <person name="Andreopoulos B."/>
            <person name="Baker S."/>
            <person name="Barry K."/>
            <person name="Bills G."/>
            <person name="Bluhm B."/>
            <person name="Cannon C."/>
            <person name="Castanera R."/>
            <person name="Culley D."/>
            <person name="Daum C."/>
            <person name="Ezra D."/>
            <person name="Gonzalez J."/>
            <person name="Henrissat B."/>
            <person name="Kuo A."/>
            <person name="Liang C."/>
            <person name="Lipzen A."/>
            <person name="Lutzoni F."/>
            <person name="Magnuson J."/>
            <person name="Mondo S."/>
            <person name="Nolan M."/>
            <person name="Ohm R."/>
            <person name="Pangilinan J."/>
            <person name="Park H.-J."/>
            <person name="Ramirez L."/>
            <person name="Alfaro M."/>
            <person name="Sun H."/>
            <person name="Tritt A."/>
            <person name="Yoshinaga Y."/>
            <person name="Zwiers L.-H."/>
            <person name="Turgeon B."/>
            <person name="Goodwin S."/>
            <person name="Spatafora J."/>
            <person name="Crous P."/>
            <person name="Grigoriev I."/>
        </authorList>
    </citation>
    <scope>NUCLEOTIDE SEQUENCE</scope>
    <source>
        <strain evidence="1">SCOH1-5</strain>
    </source>
</reference>
<organism evidence="1 2">
    <name type="scientific">Cercospora zeae-maydis SCOH1-5</name>
    <dbReference type="NCBI Taxonomy" id="717836"/>
    <lineage>
        <taxon>Eukaryota</taxon>
        <taxon>Fungi</taxon>
        <taxon>Dikarya</taxon>
        <taxon>Ascomycota</taxon>
        <taxon>Pezizomycotina</taxon>
        <taxon>Dothideomycetes</taxon>
        <taxon>Dothideomycetidae</taxon>
        <taxon>Mycosphaerellales</taxon>
        <taxon>Mycosphaerellaceae</taxon>
        <taxon>Cercospora</taxon>
    </lineage>
</organism>
<gene>
    <name evidence="1" type="ORF">CERZMDRAFT_85017</name>
</gene>
<proteinExistence type="predicted"/>
<dbReference type="Proteomes" id="UP000799539">
    <property type="component" value="Unassembled WGS sequence"/>
</dbReference>
<evidence type="ECO:0000313" key="2">
    <source>
        <dbReference type="Proteomes" id="UP000799539"/>
    </source>
</evidence>
<sequence length="228" mass="25172">MPSSFQMMHVKYRRATLRVATKPPPKPGKSGASQLAMRSFEKNTYLSANQLLPTNSEICFLVYTGPVGEAFPVVVHGCCSSRREMSTYCVTGVVAKFHPRVKRCHEGWHTIRAVFTACDNSLTRRAVAAHRLSRNCETCLSVAYRRVVVALGESVPPRDVAPLLLSPMASAVGRHSPGRDQGCRPAVHEEIWTGQTSSHRAAHVQYSTDKRSMGRTRCLSKQKAHVIG</sequence>